<keyword evidence="6" id="KW-1185">Reference proteome</keyword>
<dbReference type="OMA" id="TNQNAKP"/>
<comment type="caution">
    <text evidence="5">The sequence shown here is derived from an EMBL/GenBank/DDBJ whole genome shotgun (WGS) entry which is preliminary data.</text>
</comment>
<dbReference type="GO" id="GO:0000981">
    <property type="term" value="F:DNA-binding transcription factor activity, RNA polymerase II-specific"/>
    <property type="evidence" value="ECO:0007669"/>
    <property type="project" value="TreeGrafter"/>
</dbReference>
<evidence type="ECO:0000256" key="2">
    <source>
        <dbReference type="ARBA" id="ARBA00023125"/>
    </source>
</evidence>
<name>A0AA38CHL4_TAXCH</name>
<dbReference type="SMART" id="SM00353">
    <property type="entry name" value="HLH"/>
    <property type="match status" value="1"/>
</dbReference>
<keyword evidence="3" id="KW-0804">Transcription</keyword>
<gene>
    <name evidence="5" type="ORF">KI387_012048</name>
</gene>
<keyword evidence="2" id="KW-0238">DNA-binding</keyword>
<accession>A0AA38CHL4</accession>
<dbReference type="SUPFAM" id="SSF47459">
    <property type="entry name" value="HLH, helix-loop-helix DNA-binding domain"/>
    <property type="match status" value="1"/>
</dbReference>
<evidence type="ECO:0000313" key="5">
    <source>
        <dbReference type="EMBL" id="KAH9300465.1"/>
    </source>
</evidence>
<dbReference type="GO" id="GO:0046983">
    <property type="term" value="F:protein dimerization activity"/>
    <property type="evidence" value="ECO:0007669"/>
    <property type="project" value="InterPro"/>
</dbReference>
<dbReference type="GO" id="GO:0090575">
    <property type="term" value="C:RNA polymerase II transcription regulator complex"/>
    <property type="evidence" value="ECO:0007669"/>
    <property type="project" value="TreeGrafter"/>
</dbReference>
<dbReference type="PANTHER" id="PTHR13935">
    <property type="entry name" value="ACHAETE-SCUTE TRANSCRIPTION FACTOR-RELATED"/>
    <property type="match status" value="1"/>
</dbReference>
<dbReference type="AlphaFoldDB" id="A0AA38CHL4"/>
<dbReference type="Proteomes" id="UP000824469">
    <property type="component" value="Unassembled WGS sequence"/>
</dbReference>
<evidence type="ECO:0000256" key="1">
    <source>
        <dbReference type="ARBA" id="ARBA00023015"/>
    </source>
</evidence>
<dbReference type="PROSITE" id="PS50888">
    <property type="entry name" value="BHLH"/>
    <property type="match status" value="1"/>
</dbReference>
<keyword evidence="1" id="KW-0805">Transcription regulation</keyword>
<dbReference type="InterPro" id="IPR015660">
    <property type="entry name" value="MASH1/Ascl1a-like"/>
</dbReference>
<evidence type="ECO:0000256" key="3">
    <source>
        <dbReference type="ARBA" id="ARBA00023163"/>
    </source>
</evidence>
<dbReference type="GO" id="GO:0000977">
    <property type="term" value="F:RNA polymerase II transcription regulatory region sequence-specific DNA binding"/>
    <property type="evidence" value="ECO:0007669"/>
    <property type="project" value="TreeGrafter"/>
</dbReference>
<proteinExistence type="predicted"/>
<dbReference type="PANTHER" id="PTHR13935:SF106">
    <property type="entry name" value="ACHAETE-SCUTE COMPLEX PROTEIN T5-RELATED"/>
    <property type="match status" value="1"/>
</dbReference>
<organism evidence="5 6">
    <name type="scientific">Taxus chinensis</name>
    <name type="common">Chinese yew</name>
    <name type="synonym">Taxus wallichiana var. chinensis</name>
    <dbReference type="NCBI Taxonomy" id="29808"/>
    <lineage>
        <taxon>Eukaryota</taxon>
        <taxon>Viridiplantae</taxon>
        <taxon>Streptophyta</taxon>
        <taxon>Embryophyta</taxon>
        <taxon>Tracheophyta</taxon>
        <taxon>Spermatophyta</taxon>
        <taxon>Pinopsida</taxon>
        <taxon>Pinidae</taxon>
        <taxon>Conifers II</taxon>
        <taxon>Cupressales</taxon>
        <taxon>Taxaceae</taxon>
        <taxon>Taxus</taxon>
    </lineage>
</organism>
<sequence length="226" mass="25909">MKTMKNCSRHRILEKQRRSHMNMLCSTLRSCLPADKQEVKLTLPDVIQEASNFIGSLQKQIAELSSKRENIKDSPASKSAIDLGLCGQKMMELDRLQQEPLIPRIFVTNFGSTVTVEITSSLLTEQIVFSDIILFLEGEGLEIISASTFSRTHTDFYIFHLKGSNEKDLNVEILYEKLRHLISTNSSRAIQNKNHDADCSSISMDLYNTQECRQYSWEELFHMDNI</sequence>
<evidence type="ECO:0000259" key="4">
    <source>
        <dbReference type="PROSITE" id="PS50888"/>
    </source>
</evidence>
<dbReference type="EMBL" id="JAHRHJ020000009">
    <property type="protein sequence ID" value="KAH9300465.1"/>
    <property type="molecule type" value="Genomic_DNA"/>
</dbReference>
<reference evidence="5 6" key="1">
    <citation type="journal article" date="2021" name="Nat. Plants">
        <title>The Taxus genome provides insights into paclitaxel biosynthesis.</title>
        <authorList>
            <person name="Xiong X."/>
            <person name="Gou J."/>
            <person name="Liao Q."/>
            <person name="Li Y."/>
            <person name="Zhou Q."/>
            <person name="Bi G."/>
            <person name="Li C."/>
            <person name="Du R."/>
            <person name="Wang X."/>
            <person name="Sun T."/>
            <person name="Guo L."/>
            <person name="Liang H."/>
            <person name="Lu P."/>
            <person name="Wu Y."/>
            <person name="Zhang Z."/>
            <person name="Ro D.K."/>
            <person name="Shang Y."/>
            <person name="Huang S."/>
            <person name="Yan J."/>
        </authorList>
    </citation>
    <scope>NUCLEOTIDE SEQUENCE [LARGE SCALE GENOMIC DNA]</scope>
    <source>
        <strain evidence="5">Ta-2019</strain>
    </source>
</reference>
<evidence type="ECO:0000313" key="6">
    <source>
        <dbReference type="Proteomes" id="UP000824469"/>
    </source>
</evidence>
<dbReference type="InterPro" id="IPR036638">
    <property type="entry name" value="HLH_DNA-bd_sf"/>
</dbReference>
<dbReference type="Pfam" id="PF00010">
    <property type="entry name" value="HLH"/>
    <property type="match status" value="1"/>
</dbReference>
<protein>
    <recommendedName>
        <fullName evidence="4">BHLH domain-containing protein</fullName>
    </recommendedName>
</protein>
<feature type="domain" description="BHLH" evidence="4">
    <location>
        <begin position="5"/>
        <end position="57"/>
    </location>
</feature>
<dbReference type="InterPro" id="IPR011598">
    <property type="entry name" value="bHLH_dom"/>
</dbReference>
<dbReference type="Gene3D" id="4.10.280.10">
    <property type="entry name" value="Helix-loop-helix DNA-binding domain"/>
    <property type="match status" value="1"/>
</dbReference>